<evidence type="ECO:0000256" key="5">
    <source>
        <dbReference type="ARBA" id="ARBA00023180"/>
    </source>
</evidence>
<dbReference type="FunFam" id="2.10.25.10:FF:000012">
    <property type="entry name" value="Delta-like protein"/>
    <property type="match status" value="1"/>
</dbReference>
<keyword evidence="5" id="KW-0325">Glycoprotein</keyword>
<evidence type="ECO:0000259" key="8">
    <source>
        <dbReference type="PROSITE" id="PS50026"/>
    </source>
</evidence>
<evidence type="ECO:0000256" key="7">
    <source>
        <dbReference type="SAM" id="SignalP"/>
    </source>
</evidence>
<proteinExistence type="predicted"/>
<evidence type="ECO:0000256" key="1">
    <source>
        <dbReference type="ARBA" id="ARBA00022536"/>
    </source>
</evidence>
<dbReference type="Proteomes" id="UP000230750">
    <property type="component" value="Unassembled WGS sequence"/>
</dbReference>
<keyword evidence="3" id="KW-0677">Repeat</keyword>
<feature type="signal peptide" evidence="7">
    <location>
        <begin position="1"/>
        <end position="19"/>
    </location>
</feature>
<dbReference type="InterPro" id="IPR000742">
    <property type="entry name" value="EGF"/>
</dbReference>
<organism evidence="9 10">
    <name type="scientific">Stichopus japonicus</name>
    <name type="common">Sea cucumber</name>
    <dbReference type="NCBI Taxonomy" id="307972"/>
    <lineage>
        <taxon>Eukaryota</taxon>
        <taxon>Metazoa</taxon>
        <taxon>Echinodermata</taxon>
        <taxon>Eleutherozoa</taxon>
        <taxon>Echinozoa</taxon>
        <taxon>Holothuroidea</taxon>
        <taxon>Aspidochirotacea</taxon>
        <taxon>Aspidochirotida</taxon>
        <taxon>Stichopodidae</taxon>
        <taxon>Apostichopus</taxon>
    </lineage>
</organism>
<evidence type="ECO:0000313" key="9">
    <source>
        <dbReference type="EMBL" id="PIK55796.1"/>
    </source>
</evidence>
<keyword evidence="4 6" id="KW-1015">Disulfide bond</keyword>
<comment type="caution">
    <text evidence="9">The sequence shown here is derived from an EMBL/GenBank/DDBJ whole genome shotgun (WGS) entry which is preliminary data.</text>
</comment>
<dbReference type="PROSITE" id="PS00022">
    <property type="entry name" value="EGF_1"/>
    <property type="match status" value="1"/>
</dbReference>
<dbReference type="AlphaFoldDB" id="A0A2G8L6A7"/>
<name>A0A2G8L6A7_STIJA</name>
<feature type="domain" description="EGF-like" evidence="8">
    <location>
        <begin position="35"/>
        <end position="78"/>
    </location>
</feature>
<evidence type="ECO:0000313" key="10">
    <source>
        <dbReference type="Proteomes" id="UP000230750"/>
    </source>
</evidence>
<dbReference type="Pfam" id="PF00008">
    <property type="entry name" value="EGF"/>
    <property type="match status" value="1"/>
</dbReference>
<accession>A0A2G8L6A7</accession>
<evidence type="ECO:0000256" key="4">
    <source>
        <dbReference type="ARBA" id="ARBA00023157"/>
    </source>
</evidence>
<evidence type="ECO:0000256" key="2">
    <source>
        <dbReference type="ARBA" id="ARBA00022729"/>
    </source>
</evidence>
<feature type="disulfide bond" evidence="6">
    <location>
        <begin position="68"/>
        <end position="77"/>
    </location>
</feature>
<dbReference type="SMART" id="SM00181">
    <property type="entry name" value="EGF"/>
    <property type="match status" value="1"/>
</dbReference>
<keyword evidence="2 7" id="KW-0732">Signal</keyword>
<dbReference type="OrthoDB" id="6079678at2759"/>
<dbReference type="SUPFAM" id="SSF57196">
    <property type="entry name" value="EGF/Laminin"/>
    <property type="match status" value="1"/>
</dbReference>
<dbReference type="PROSITE" id="PS01186">
    <property type="entry name" value="EGF_2"/>
    <property type="match status" value="1"/>
</dbReference>
<dbReference type="Gene3D" id="2.10.25.10">
    <property type="entry name" value="Laminin"/>
    <property type="match status" value="1"/>
</dbReference>
<feature type="chain" id="PRO_5013681357" description="EGF-like domain-containing protein" evidence="7">
    <location>
        <begin position="20"/>
        <end position="83"/>
    </location>
</feature>
<sequence length="83" mass="8947">MKTVFCLALICMMVGATYAGFRSSLDGTPFKPSDTDLACDSQPCQNKGMCLDITKDIAGFDEKYVCVCERGFGGKNCEEGEAI</sequence>
<dbReference type="EMBL" id="MRZV01000200">
    <property type="protein sequence ID" value="PIK55796.1"/>
    <property type="molecule type" value="Genomic_DNA"/>
</dbReference>
<keyword evidence="10" id="KW-1185">Reference proteome</keyword>
<reference evidence="9 10" key="1">
    <citation type="journal article" date="2017" name="PLoS Biol.">
        <title>The sea cucumber genome provides insights into morphological evolution and visceral regeneration.</title>
        <authorList>
            <person name="Zhang X."/>
            <person name="Sun L."/>
            <person name="Yuan J."/>
            <person name="Sun Y."/>
            <person name="Gao Y."/>
            <person name="Zhang L."/>
            <person name="Li S."/>
            <person name="Dai H."/>
            <person name="Hamel J.F."/>
            <person name="Liu C."/>
            <person name="Yu Y."/>
            <person name="Liu S."/>
            <person name="Lin W."/>
            <person name="Guo K."/>
            <person name="Jin S."/>
            <person name="Xu P."/>
            <person name="Storey K.B."/>
            <person name="Huan P."/>
            <person name="Zhang T."/>
            <person name="Zhou Y."/>
            <person name="Zhang J."/>
            <person name="Lin C."/>
            <person name="Li X."/>
            <person name="Xing L."/>
            <person name="Huo D."/>
            <person name="Sun M."/>
            <person name="Wang L."/>
            <person name="Mercier A."/>
            <person name="Li F."/>
            <person name="Yang H."/>
            <person name="Xiang J."/>
        </authorList>
    </citation>
    <scope>NUCLEOTIDE SEQUENCE [LARGE SCALE GENOMIC DNA]</scope>
    <source>
        <strain evidence="9">Shaxun</strain>
        <tissue evidence="9">Muscle</tissue>
    </source>
</reference>
<keyword evidence="1 6" id="KW-0245">EGF-like domain</keyword>
<evidence type="ECO:0000256" key="3">
    <source>
        <dbReference type="ARBA" id="ARBA00022737"/>
    </source>
</evidence>
<gene>
    <name evidence="9" type="ORF">BSL78_07284</name>
</gene>
<protein>
    <recommendedName>
        <fullName evidence="8">EGF-like domain-containing protein</fullName>
    </recommendedName>
</protein>
<evidence type="ECO:0000256" key="6">
    <source>
        <dbReference type="PROSITE-ProRule" id="PRU00076"/>
    </source>
</evidence>
<dbReference type="PROSITE" id="PS50026">
    <property type="entry name" value="EGF_3"/>
    <property type="match status" value="1"/>
</dbReference>
<comment type="caution">
    <text evidence="6">Lacks conserved residue(s) required for the propagation of feature annotation.</text>
</comment>